<dbReference type="Pfam" id="PF05833">
    <property type="entry name" value="NFACT_N"/>
    <property type="match status" value="1"/>
</dbReference>
<feature type="domain" description="CCHC-type" evidence="7">
    <location>
        <begin position="1037"/>
        <end position="1051"/>
    </location>
</feature>
<evidence type="ECO:0000256" key="5">
    <source>
        <dbReference type="PROSITE-ProRule" id="PRU00047"/>
    </source>
</evidence>
<feature type="region of interest" description="Disordered" evidence="6">
    <location>
        <begin position="332"/>
        <end position="352"/>
    </location>
</feature>
<dbReference type="Pfam" id="PF11923">
    <property type="entry name" value="NFACT-C"/>
    <property type="match status" value="1"/>
</dbReference>
<protein>
    <submittedName>
        <fullName evidence="8">Nuclear export mediator factor NEMF</fullName>
    </submittedName>
</protein>
<reference evidence="8" key="1">
    <citation type="journal article" date="2022" name="bioRxiv">
        <title>Genomics of Preaxostyla Flagellates Illuminates Evolutionary Transitions and the Path Towards Mitochondrial Loss.</title>
        <authorList>
            <person name="Novak L.V.F."/>
            <person name="Treitli S.C."/>
            <person name="Pyrih J."/>
            <person name="Halakuc P."/>
            <person name="Pipaliya S.V."/>
            <person name="Vacek V."/>
            <person name="Brzon O."/>
            <person name="Soukal P."/>
            <person name="Eme L."/>
            <person name="Dacks J.B."/>
            <person name="Karnkowska A."/>
            <person name="Elias M."/>
            <person name="Hampl V."/>
        </authorList>
    </citation>
    <scope>NUCLEOTIDE SEQUENCE</scope>
    <source>
        <strain evidence="8">RCP-MX</strain>
    </source>
</reference>
<feature type="compositionally biased region" description="Basic residues" evidence="6">
    <location>
        <begin position="951"/>
        <end position="961"/>
    </location>
</feature>
<evidence type="ECO:0000256" key="3">
    <source>
        <dbReference type="ARBA" id="ARBA00022490"/>
    </source>
</evidence>
<organism evidence="8 9">
    <name type="scientific">Paratrimastix pyriformis</name>
    <dbReference type="NCBI Taxonomy" id="342808"/>
    <lineage>
        <taxon>Eukaryota</taxon>
        <taxon>Metamonada</taxon>
        <taxon>Preaxostyla</taxon>
        <taxon>Paratrimastigidae</taxon>
        <taxon>Paratrimastix</taxon>
    </lineage>
</organism>
<dbReference type="EMBL" id="JAPMOS010000177">
    <property type="protein sequence ID" value="KAJ4454187.1"/>
    <property type="molecule type" value="Genomic_DNA"/>
</dbReference>
<feature type="region of interest" description="Disordered" evidence="6">
    <location>
        <begin position="798"/>
        <end position="893"/>
    </location>
</feature>
<evidence type="ECO:0000259" key="7">
    <source>
        <dbReference type="PROSITE" id="PS50158"/>
    </source>
</evidence>
<comment type="caution">
    <text evidence="8">The sequence shown here is derived from an EMBL/GenBank/DDBJ whole genome shotgun (WGS) entry which is preliminary data.</text>
</comment>
<evidence type="ECO:0000313" key="9">
    <source>
        <dbReference type="Proteomes" id="UP001141327"/>
    </source>
</evidence>
<feature type="compositionally biased region" description="Low complexity" evidence="6">
    <location>
        <begin position="1205"/>
        <end position="1218"/>
    </location>
</feature>
<dbReference type="Pfam" id="PF05670">
    <property type="entry name" value="NFACT-R_1"/>
    <property type="match status" value="1"/>
</dbReference>
<keyword evidence="5" id="KW-0479">Metal-binding</keyword>
<keyword evidence="9" id="KW-1185">Reference proteome</keyword>
<keyword evidence="5" id="KW-0862">Zinc</keyword>
<evidence type="ECO:0000313" key="8">
    <source>
        <dbReference type="EMBL" id="KAJ4454187.1"/>
    </source>
</evidence>
<gene>
    <name evidence="8" type="ORF">PAPYR_11165</name>
</gene>
<keyword evidence="5" id="KW-0863">Zinc-finger</keyword>
<comment type="subcellular location">
    <subcellularLocation>
        <location evidence="1">Cytoplasm</location>
    </subcellularLocation>
</comment>
<keyword evidence="4" id="KW-0175">Coiled coil</keyword>
<comment type="similarity">
    <text evidence="2">Belongs to the NEMF family.</text>
</comment>
<dbReference type="SUPFAM" id="SSF57756">
    <property type="entry name" value="Retrovirus zinc finger-like domains"/>
    <property type="match status" value="1"/>
</dbReference>
<dbReference type="InterPro" id="IPR001878">
    <property type="entry name" value="Znf_CCHC"/>
</dbReference>
<evidence type="ECO:0000256" key="2">
    <source>
        <dbReference type="ARBA" id="ARBA00008318"/>
    </source>
</evidence>
<dbReference type="InterPro" id="IPR008532">
    <property type="entry name" value="NFACT_RNA-bd"/>
</dbReference>
<feature type="region of interest" description="Disordered" evidence="6">
    <location>
        <begin position="926"/>
        <end position="1021"/>
    </location>
</feature>
<feature type="compositionally biased region" description="Polar residues" evidence="6">
    <location>
        <begin position="334"/>
        <end position="346"/>
    </location>
</feature>
<dbReference type="InterPro" id="IPR036875">
    <property type="entry name" value="Znf_CCHC_sf"/>
</dbReference>
<dbReference type="Gene3D" id="2.30.310.10">
    <property type="entry name" value="ibrinogen binding protein from staphylococcus aureus domain"/>
    <property type="match status" value="1"/>
</dbReference>
<feature type="compositionally biased region" description="Pro residues" evidence="6">
    <location>
        <begin position="824"/>
        <end position="837"/>
    </location>
</feature>
<feature type="compositionally biased region" description="Acidic residues" evidence="6">
    <location>
        <begin position="997"/>
        <end position="1009"/>
    </location>
</feature>
<name>A0ABQ8U9C9_9EUKA</name>
<sequence length="1218" mass="133900">MESTEPPVPPPVQRAAKETRFKKMDFIDILVMCGNLRKNLVGLRCANVYDVAGNNKLFLIKFAGPDTKTLLLIESGSRIHTTEYMREKQAHPSGFALKLRKHIRTRRLEQVQQLGVDRVVQFTFGAGDSCCYVIIELYSQGNIILCDESHTILALLRPRPDAGVVVGTRYDATQVKAHTPMSAPWLSTALATNLQRDPGLTLRQALVNSLEYGGAIVDHVLLTVGVHPHSPLVLPGAPRPTDVAARAATATSRKAAKGKPVVPVDIPPFVIDPDAPLFSQMVQTFLDVEGLLHKAASAQEPGFVICRWVPLGLAPAPSSATTPSLATSAAILPSTPSTGTQNRSPGQTGGEIVPSGYREIYEDFSPLLLKQHELIRSERGPDGDEARLHLKEYASFDRALDDYFVSVEAEKSERERLTQEQVVLKKLDKIKQTQQEHLDALAREAQYSEYRGRVLQFNLDRVQRAIDITNSLVGQALDWGHIWGIVKQQQRLGEPTALLFKQLRLNVNRVVLQLPLPPDLMALLASSEKTEANSDDDESEGEDGKKESEIEDDQDERQHGSGLPTEGRDGTLLVEVDLALSANANVCNFYEQKKRAEAKLQRAEQGAQDAVRTAEEKSGTQLASVRDKADKSLLLVRRKYWFERFAWFVSSENYLVLCGKDAQTNEMLVKRYLRAGDIYVHADIHGAASVVIKNPTNNPIPPTTLSEAGSLAVCRSVAWDNKVVTAAWWVHADQVSKTAPTGLFVSTGSFIIRGKKNFIPPSPLVLGLALLFQVDESCLAAHLGERASRVLDREELRSSEVAHEGEEQFTLVDGSGTDVLQEPVAPPAPTSAQPAPPQEMTVEQEPAPHTPRAETREEPLDENDGEWALAPVPPSPAREGPDEPIPLAKTQSSKKLSVFERRLLKKAKEQGLLTPHCDVETVLEKMKSDRTRTTVAAAPKDEAAQLPPPKRGQRGKLKRIQQKYGNQDEEERALRMQLTGSQLPLNPTPPAETGSLENDEDNQDDESSEAADSGAAPIPLSFYGPLERGQADSAKICFFCKQSGHLLKDCPLKKAGGGRAAVRALHEQEQREIDAILEEERVTTLPEDQLERLRGELAELTLQPQPADIIHMCVPMVAPYSAVQRAKYRVKLVPAKEKKGKSAQAATNLFAHHPGATPRELELIRHLTDPDLVANLPSGCHVSAPELQHAVEADQRRKKDRAKGRALAAAKQQAKPPK</sequence>
<dbReference type="InterPro" id="IPR051608">
    <property type="entry name" value="RQC_Subunit_NEMF"/>
</dbReference>
<feature type="region of interest" description="Disordered" evidence="6">
    <location>
        <begin position="1190"/>
        <end position="1218"/>
    </location>
</feature>
<evidence type="ECO:0000256" key="6">
    <source>
        <dbReference type="SAM" id="MobiDB-lite"/>
    </source>
</evidence>
<feature type="region of interest" description="Disordered" evidence="6">
    <location>
        <begin position="528"/>
        <end position="568"/>
    </location>
</feature>
<evidence type="ECO:0000256" key="1">
    <source>
        <dbReference type="ARBA" id="ARBA00004496"/>
    </source>
</evidence>
<dbReference type="Gene3D" id="4.10.60.10">
    <property type="entry name" value="Zinc finger, CCHC-type"/>
    <property type="match status" value="1"/>
</dbReference>
<dbReference type="PANTHER" id="PTHR15239">
    <property type="entry name" value="NUCLEAR EXPORT MEDIATOR FACTOR NEMF"/>
    <property type="match status" value="1"/>
</dbReference>
<keyword evidence="3" id="KW-0963">Cytoplasm</keyword>
<dbReference type="PANTHER" id="PTHR15239:SF6">
    <property type="entry name" value="RIBOSOME QUALITY CONTROL COMPLEX SUBUNIT NEMF"/>
    <property type="match status" value="1"/>
</dbReference>
<dbReference type="Proteomes" id="UP001141327">
    <property type="component" value="Unassembled WGS sequence"/>
</dbReference>
<accession>A0ABQ8U9C9</accession>
<proteinExistence type="inferred from homology"/>
<dbReference type="InterPro" id="IPR021846">
    <property type="entry name" value="NFACT-C"/>
</dbReference>
<dbReference type="PROSITE" id="PS50158">
    <property type="entry name" value="ZF_CCHC"/>
    <property type="match status" value="1"/>
</dbReference>
<evidence type="ECO:0000256" key="4">
    <source>
        <dbReference type="ARBA" id="ARBA00023054"/>
    </source>
</evidence>